<keyword evidence="8 10" id="KW-0472">Membrane</keyword>
<keyword evidence="4 10" id="KW-0812">Transmembrane</keyword>
<dbReference type="Pfam" id="PF00005">
    <property type="entry name" value="ABC_tran"/>
    <property type="match status" value="1"/>
</dbReference>
<evidence type="ECO:0000256" key="1">
    <source>
        <dbReference type="ARBA" id="ARBA00004651"/>
    </source>
</evidence>
<dbReference type="InterPro" id="IPR036640">
    <property type="entry name" value="ABC1_TM_sf"/>
</dbReference>
<dbReference type="PANTHER" id="PTHR24221">
    <property type="entry name" value="ATP-BINDING CASSETTE SUB-FAMILY B"/>
    <property type="match status" value="1"/>
</dbReference>
<dbReference type="GO" id="GO:0140359">
    <property type="term" value="F:ABC-type transporter activity"/>
    <property type="evidence" value="ECO:0007669"/>
    <property type="project" value="InterPro"/>
</dbReference>
<evidence type="ECO:0000259" key="12">
    <source>
        <dbReference type="PROSITE" id="PS50929"/>
    </source>
</evidence>
<dbReference type="Proteomes" id="UP000569914">
    <property type="component" value="Unassembled WGS sequence"/>
</dbReference>
<dbReference type="GO" id="GO:0016887">
    <property type="term" value="F:ATP hydrolysis activity"/>
    <property type="evidence" value="ECO:0007669"/>
    <property type="project" value="InterPro"/>
</dbReference>
<evidence type="ECO:0000259" key="11">
    <source>
        <dbReference type="PROSITE" id="PS50893"/>
    </source>
</evidence>
<evidence type="ECO:0000313" key="14">
    <source>
        <dbReference type="Proteomes" id="UP000569914"/>
    </source>
</evidence>
<keyword evidence="7 10" id="KW-1133">Transmembrane helix</keyword>
<keyword evidence="6" id="KW-0067">ATP-binding</keyword>
<dbReference type="PROSITE" id="PS00211">
    <property type="entry name" value="ABC_TRANSPORTER_1"/>
    <property type="match status" value="1"/>
</dbReference>
<dbReference type="AlphaFoldDB" id="A0A7Y9LG95"/>
<evidence type="ECO:0000256" key="6">
    <source>
        <dbReference type="ARBA" id="ARBA00022840"/>
    </source>
</evidence>
<dbReference type="PROSITE" id="PS50929">
    <property type="entry name" value="ABC_TM1F"/>
    <property type="match status" value="1"/>
</dbReference>
<keyword evidence="2" id="KW-0813">Transport</keyword>
<evidence type="ECO:0000256" key="9">
    <source>
        <dbReference type="ARBA" id="ARBA00061644"/>
    </source>
</evidence>
<dbReference type="PANTHER" id="PTHR24221:SF590">
    <property type="entry name" value="COMPONENT LINKED WITH THE ASSEMBLY OF CYTOCHROME' TRANSPORT TRANSMEMBRANE ATP-BINDING PROTEIN ABC TRANSPORTER CYDD-RELATED"/>
    <property type="match status" value="1"/>
</dbReference>
<name>A0A7Y9LG95_9ACTN</name>
<evidence type="ECO:0000256" key="3">
    <source>
        <dbReference type="ARBA" id="ARBA00022475"/>
    </source>
</evidence>
<proteinExistence type="inferred from homology"/>
<comment type="subcellular location">
    <subcellularLocation>
        <location evidence="1">Cell membrane</location>
        <topology evidence="1">Multi-pass membrane protein</topology>
    </subcellularLocation>
</comment>
<organism evidence="13 14">
    <name type="scientific">Microlunatus parietis</name>
    <dbReference type="NCBI Taxonomy" id="682979"/>
    <lineage>
        <taxon>Bacteria</taxon>
        <taxon>Bacillati</taxon>
        <taxon>Actinomycetota</taxon>
        <taxon>Actinomycetes</taxon>
        <taxon>Propionibacteriales</taxon>
        <taxon>Propionibacteriaceae</taxon>
        <taxon>Microlunatus</taxon>
    </lineage>
</organism>
<keyword evidence="3" id="KW-1003">Cell membrane</keyword>
<evidence type="ECO:0000256" key="4">
    <source>
        <dbReference type="ARBA" id="ARBA00022692"/>
    </source>
</evidence>
<dbReference type="GO" id="GO:0005524">
    <property type="term" value="F:ATP binding"/>
    <property type="evidence" value="ECO:0007669"/>
    <property type="project" value="UniProtKB-KW"/>
</dbReference>
<dbReference type="PROSITE" id="PS50893">
    <property type="entry name" value="ABC_TRANSPORTER_2"/>
    <property type="match status" value="1"/>
</dbReference>
<comment type="caution">
    <text evidence="13">The sequence shown here is derived from an EMBL/GenBank/DDBJ whole genome shotgun (WGS) entry which is preliminary data.</text>
</comment>
<evidence type="ECO:0000256" key="8">
    <source>
        <dbReference type="ARBA" id="ARBA00023136"/>
    </source>
</evidence>
<sequence>MIHRRLLQLAGAVPGAILGLAAIGIVIAALQVTFAITAGSVIAALVRGTGDPWPAMATLAAVTVARGLLVWVREPVAARAGAAVRIRLRRRLLGRLSAVPVAERDSGQAAATVIDGVEGLDAYYTRYLPQLLVVLVVPAAVVALTLTYSTTAGLVLAGAAAIAVIAPRAWDARLLRNGRQRWERFARLSSDYVEALQNIPLLRTFGAAGRTSARLADDAEGLRRSTMAQLRLSLVETGLSALAVQLGTVLAVIAALAAVVGGSPEAAAAVTVLLLARECFRPVQELGAAWHAGYLGLTAVDGLDRLLAYPAAIIEDGTRSEPARHGVVELDDVGYRYPGTDRGVAGLTLRIAPGETVAVVGRSGSGKSTLARLLERDVDPAAGQVLLDGMELRGYTQQARSRSVVVVPQDPVFFAWTVRDNLRLYRPAATEAEVEQAAETAQLRDVIGGLPDGYDTVLAENAEQLSGGQRQRLAIARALLATAPVLVFDEVTSALDLDTERRVMDGVAAATSGRTTILIAHRDTACAHATRWIALDQGRIADTGDGPPSARASLSGRIR</sequence>
<feature type="transmembrane region" description="Helical" evidence="10">
    <location>
        <begin position="53"/>
        <end position="72"/>
    </location>
</feature>
<feature type="transmembrane region" description="Helical" evidence="10">
    <location>
        <begin position="127"/>
        <end position="146"/>
    </location>
</feature>
<comment type="similarity">
    <text evidence="9">Belongs to the ABC transporter superfamily. Lipid exporter (TC 3.A.1.106) family.</text>
</comment>
<dbReference type="InterPro" id="IPR011527">
    <property type="entry name" value="ABC1_TM_dom"/>
</dbReference>
<evidence type="ECO:0000256" key="10">
    <source>
        <dbReference type="SAM" id="Phobius"/>
    </source>
</evidence>
<gene>
    <name evidence="13" type="ORF">BKA15_006255</name>
</gene>
<dbReference type="Gene3D" id="1.20.1560.10">
    <property type="entry name" value="ABC transporter type 1, transmembrane domain"/>
    <property type="match status" value="1"/>
</dbReference>
<dbReference type="Gene3D" id="3.40.50.300">
    <property type="entry name" value="P-loop containing nucleotide triphosphate hydrolases"/>
    <property type="match status" value="1"/>
</dbReference>
<dbReference type="SMART" id="SM00382">
    <property type="entry name" value="AAA"/>
    <property type="match status" value="1"/>
</dbReference>
<evidence type="ECO:0000256" key="2">
    <source>
        <dbReference type="ARBA" id="ARBA00022448"/>
    </source>
</evidence>
<dbReference type="GO" id="GO:0005886">
    <property type="term" value="C:plasma membrane"/>
    <property type="evidence" value="ECO:0007669"/>
    <property type="project" value="UniProtKB-SubCell"/>
</dbReference>
<dbReference type="InterPro" id="IPR003439">
    <property type="entry name" value="ABC_transporter-like_ATP-bd"/>
</dbReference>
<dbReference type="InterPro" id="IPR017871">
    <property type="entry name" value="ABC_transporter-like_CS"/>
</dbReference>
<dbReference type="InterPro" id="IPR039421">
    <property type="entry name" value="Type_1_exporter"/>
</dbReference>
<dbReference type="InterPro" id="IPR003593">
    <property type="entry name" value="AAA+_ATPase"/>
</dbReference>
<evidence type="ECO:0000256" key="5">
    <source>
        <dbReference type="ARBA" id="ARBA00022741"/>
    </source>
</evidence>
<evidence type="ECO:0000256" key="7">
    <source>
        <dbReference type="ARBA" id="ARBA00022989"/>
    </source>
</evidence>
<dbReference type="RefSeq" id="WP_179757516.1">
    <property type="nucleotide sequence ID" value="NZ_JACCBU010000001.1"/>
</dbReference>
<dbReference type="InterPro" id="IPR027417">
    <property type="entry name" value="P-loop_NTPase"/>
</dbReference>
<evidence type="ECO:0000313" key="13">
    <source>
        <dbReference type="EMBL" id="NYE74926.1"/>
    </source>
</evidence>
<dbReference type="SUPFAM" id="SSF52540">
    <property type="entry name" value="P-loop containing nucleoside triphosphate hydrolases"/>
    <property type="match status" value="1"/>
</dbReference>
<reference evidence="13 14" key="1">
    <citation type="submission" date="2020-07" db="EMBL/GenBank/DDBJ databases">
        <title>Sequencing the genomes of 1000 actinobacteria strains.</title>
        <authorList>
            <person name="Klenk H.-P."/>
        </authorList>
    </citation>
    <scope>NUCLEOTIDE SEQUENCE [LARGE SCALE GENOMIC DNA]</scope>
    <source>
        <strain evidence="13 14">DSM 22083</strain>
    </source>
</reference>
<dbReference type="Pfam" id="PF00664">
    <property type="entry name" value="ABC_membrane"/>
    <property type="match status" value="1"/>
</dbReference>
<dbReference type="FunFam" id="3.40.50.300:FF:000299">
    <property type="entry name" value="ABC transporter ATP-binding protein/permease"/>
    <property type="match status" value="1"/>
</dbReference>
<feature type="domain" description="ABC transmembrane type-1" evidence="12">
    <location>
        <begin position="18"/>
        <end position="295"/>
    </location>
</feature>
<accession>A0A7Y9LG95</accession>
<keyword evidence="5" id="KW-0547">Nucleotide-binding</keyword>
<keyword evidence="14" id="KW-1185">Reference proteome</keyword>
<feature type="domain" description="ABC transporter" evidence="11">
    <location>
        <begin position="328"/>
        <end position="558"/>
    </location>
</feature>
<dbReference type="SUPFAM" id="SSF90123">
    <property type="entry name" value="ABC transporter transmembrane region"/>
    <property type="match status" value="1"/>
</dbReference>
<feature type="transmembrane region" description="Helical" evidence="10">
    <location>
        <begin position="12"/>
        <end position="41"/>
    </location>
</feature>
<dbReference type="EMBL" id="JACCBU010000001">
    <property type="protein sequence ID" value="NYE74926.1"/>
    <property type="molecule type" value="Genomic_DNA"/>
</dbReference>
<protein>
    <submittedName>
        <fullName evidence="13">ABC-type transport system involved in cytochrome bd biosynthesis fused ATPase/permease subunit</fullName>
    </submittedName>
</protein>